<accession>A0A856MDX6</accession>
<dbReference type="EMBL" id="CP030118">
    <property type="protein sequence ID" value="QDL08319.1"/>
    <property type="molecule type" value="Genomic_DNA"/>
</dbReference>
<dbReference type="KEGG" id="bsen:DP114_10800"/>
<dbReference type="AlphaFoldDB" id="A0A856MDX6"/>
<evidence type="ECO:0000313" key="1">
    <source>
        <dbReference type="EMBL" id="QDL08319.1"/>
    </source>
</evidence>
<protein>
    <submittedName>
        <fullName evidence="1">Addiction module toxin RelE</fullName>
    </submittedName>
</protein>
<dbReference type="Proteomes" id="UP000503129">
    <property type="component" value="Chromosome"/>
</dbReference>
<sequence>MSFSLKAVEWVGSSLDDLKEFPEEVQQVMGYALYLAQCGEKHNSAKPLKGFKGAGVLEVVEDFDGDTYRAVYTVKLEGVVYVLHAFEKKSKHGIATPKQDIELIEARFKRAKQHHAQNYSAKQKEEKND</sequence>
<dbReference type="RefSeq" id="WP_169268493.1">
    <property type="nucleotide sequence ID" value="NZ_CAWOXK010000001.1"/>
</dbReference>
<name>A0A856MDX6_9CYAN</name>
<keyword evidence="2" id="KW-1185">Reference proteome</keyword>
<proteinExistence type="predicted"/>
<organism evidence="1 2">
    <name type="scientific">Brasilonema sennae CENA114</name>
    <dbReference type="NCBI Taxonomy" id="415709"/>
    <lineage>
        <taxon>Bacteria</taxon>
        <taxon>Bacillati</taxon>
        <taxon>Cyanobacteriota</taxon>
        <taxon>Cyanophyceae</taxon>
        <taxon>Nostocales</taxon>
        <taxon>Scytonemataceae</taxon>
        <taxon>Brasilonema</taxon>
        <taxon>Bromeliae group (in: Brasilonema)</taxon>
    </lineage>
</organism>
<dbReference type="Pfam" id="PF05973">
    <property type="entry name" value="Gp49"/>
    <property type="match status" value="1"/>
</dbReference>
<evidence type="ECO:0000313" key="2">
    <source>
        <dbReference type="Proteomes" id="UP000503129"/>
    </source>
</evidence>
<dbReference type="InterPro" id="IPR009241">
    <property type="entry name" value="HigB-like"/>
</dbReference>
<gene>
    <name evidence="1" type="ORF">DP114_10800</name>
</gene>
<reference evidence="1 2" key="1">
    <citation type="submission" date="2018-06" db="EMBL/GenBank/DDBJ databases">
        <title>Comparative genomics of Brasilonema spp. strains.</title>
        <authorList>
            <person name="Alvarenga D.O."/>
            <person name="Fiore M.F."/>
            <person name="Varani A.M."/>
        </authorList>
    </citation>
    <scope>NUCLEOTIDE SEQUENCE [LARGE SCALE GENOMIC DNA]</scope>
    <source>
        <strain evidence="1 2">CENA114</strain>
    </source>
</reference>